<comment type="caution">
    <text evidence="2">The sequence shown here is derived from an EMBL/GenBank/DDBJ whole genome shotgun (WGS) entry which is preliminary data.</text>
</comment>
<evidence type="ECO:0000313" key="3">
    <source>
        <dbReference type="Proteomes" id="UP000305198"/>
    </source>
</evidence>
<feature type="transmembrane region" description="Helical" evidence="1">
    <location>
        <begin position="143"/>
        <end position="164"/>
    </location>
</feature>
<gene>
    <name evidence="2" type="ORF">FA869_13350</name>
</gene>
<feature type="transmembrane region" description="Helical" evidence="1">
    <location>
        <begin position="113"/>
        <end position="131"/>
    </location>
</feature>
<keyword evidence="1" id="KW-0472">Membrane</keyword>
<keyword evidence="2" id="KW-0503">Monooxygenase</keyword>
<dbReference type="PANTHER" id="PTHR40057:SF1">
    <property type="entry name" value="SLR1162 PROTEIN"/>
    <property type="match status" value="1"/>
</dbReference>
<keyword evidence="1" id="KW-0812">Transmembrane</keyword>
<dbReference type="InterPro" id="IPR038762">
    <property type="entry name" value="ABM_predict"/>
</dbReference>
<organism evidence="2 3">
    <name type="scientific">Halopseudomonas bauzanensis</name>
    <dbReference type="NCBI Taxonomy" id="653930"/>
    <lineage>
        <taxon>Bacteria</taxon>
        <taxon>Pseudomonadati</taxon>
        <taxon>Pseudomonadota</taxon>
        <taxon>Gammaproteobacteria</taxon>
        <taxon>Pseudomonadales</taxon>
        <taxon>Pseudomonadaceae</taxon>
        <taxon>Halopseudomonas</taxon>
    </lineage>
</organism>
<dbReference type="EMBL" id="SWAV01000005">
    <property type="protein sequence ID" value="TKA90419.1"/>
    <property type="molecule type" value="Genomic_DNA"/>
</dbReference>
<protein>
    <submittedName>
        <fullName evidence="2">Antibiotic biosynthesis monooxygenase</fullName>
    </submittedName>
</protein>
<sequence>MTLVVRHRVRPAQLTAYEAWLRRTIGVADQFEGHLGVNVVRSRAAGLTGFTIVLRFSGPQRLQAWLESYERKQLINEALPLLVEGDQTEVSEVKDFWFTPADSSTQPARWKQVCVTFLVILPLSLLVPLAWRPIFTNVPWLGGYFASNLLITGTIVVLVVYLFMPVVTDWFAAWLQGDDDGATS</sequence>
<dbReference type="SUPFAM" id="SSF54909">
    <property type="entry name" value="Dimeric alpha+beta barrel"/>
    <property type="match status" value="1"/>
</dbReference>
<evidence type="ECO:0000256" key="1">
    <source>
        <dbReference type="SAM" id="Phobius"/>
    </source>
</evidence>
<dbReference type="Proteomes" id="UP000305198">
    <property type="component" value="Unassembled WGS sequence"/>
</dbReference>
<keyword evidence="1" id="KW-1133">Transmembrane helix</keyword>
<reference evidence="2 3" key="1">
    <citation type="submission" date="2019-04" db="EMBL/GenBank/DDBJ databases">
        <title>Crypto-aerobic microbial life in anoxic (sulfidic) marine sediments.</title>
        <authorList>
            <person name="Bhattacharya S."/>
            <person name="Roy C."/>
            <person name="Mondal N."/>
            <person name="Sarkar J."/>
            <person name="Mandal S."/>
            <person name="Rameez M.J."/>
            <person name="Ghosh W."/>
        </authorList>
    </citation>
    <scope>NUCLEOTIDE SEQUENCE [LARGE SCALE GENOMIC DNA]</scope>
    <source>
        <strain evidence="2 3">SBBB</strain>
    </source>
</reference>
<accession>A0A4U0YIV7</accession>
<dbReference type="GO" id="GO:0004497">
    <property type="term" value="F:monooxygenase activity"/>
    <property type="evidence" value="ECO:0007669"/>
    <property type="project" value="UniProtKB-KW"/>
</dbReference>
<proteinExistence type="predicted"/>
<dbReference type="InterPro" id="IPR011008">
    <property type="entry name" value="Dimeric_a/b-barrel"/>
</dbReference>
<keyword evidence="2" id="KW-0560">Oxidoreductase</keyword>
<name>A0A4U0YIV7_9GAMM</name>
<dbReference type="AlphaFoldDB" id="A0A4U0YIV7"/>
<dbReference type="PANTHER" id="PTHR40057">
    <property type="entry name" value="SLR1162 PROTEIN"/>
    <property type="match status" value="1"/>
</dbReference>
<evidence type="ECO:0000313" key="2">
    <source>
        <dbReference type="EMBL" id="TKA90419.1"/>
    </source>
</evidence>